<gene>
    <name evidence="1" type="ORF">HMP0721_1313</name>
</gene>
<sequence>MNLANAGWLSNDFAPMPAYRAFGAKMAQHSLLFYTDFSLPRKKASGPHRQTDAGGRI</sequence>
<comment type="caution">
    <text evidence="1">The sequence shown here is derived from an EMBL/GenBank/DDBJ whole genome shotgun (WGS) entry which is preliminary data.</text>
</comment>
<protein>
    <submittedName>
        <fullName evidence="1">Uncharacterized protein</fullName>
    </submittedName>
</protein>
<proteinExistence type="predicted"/>
<accession>E6MH29</accession>
<dbReference type="STRING" id="887929.HMP0721_1313"/>
<name>E6MH29_9FIRM</name>
<evidence type="ECO:0000313" key="1">
    <source>
        <dbReference type="EMBL" id="EFV01919.1"/>
    </source>
</evidence>
<dbReference type="AlphaFoldDB" id="E6MH29"/>
<organism evidence="1 2">
    <name type="scientific">Pseudoramibacter alactolyticus ATCC 23263</name>
    <dbReference type="NCBI Taxonomy" id="887929"/>
    <lineage>
        <taxon>Bacteria</taxon>
        <taxon>Bacillati</taxon>
        <taxon>Bacillota</taxon>
        <taxon>Clostridia</taxon>
        <taxon>Eubacteriales</taxon>
        <taxon>Eubacteriaceae</taxon>
        <taxon>Pseudoramibacter</taxon>
    </lineage>
</organism>
<dbReference type="Proteomes" id="UP000004754">
    <property type="component" value="Unassembled WGS sequence"/>
</dbReference>
<reference evidence="1 2" key="1">
    <citation type="submission" date="2010-12" db="EMBL/GenBank/DDBJ databases">
        <authorList>
            <person name="Muzny D."/>
            <person name="Qin X."/>
            <person name="Deng J."/>
            <person name="Jiang H."/>
            <person name="Liu Y."/>
            <person name="Qu J."/>
            <person name="Song X.-Z."/>
            <person name="Zhang L."/>
            <person name="Thornton R."/>
            <person name="Coyle M."/>
            <person name="Francisco L."/>
            <person name="Jackson L."/>
            <person name="Javaid M."/>
            <person name="Korchina V."/>
            <person name="Kovar C."/>
            <person name="Mata R."/>
            <person name="Mathew T."/>
            <person name="Ngo R."/>
            <person name="Nguyen L."/>
            <person name="Nguyen N."/>
            <person name="Okwuonu G."/>
            <person name="Ongeri F."/>
            <person name="Pham C."/>
            <person name="Simmons D."/>
            <person name="Wilczek-Boney K."/>
            <person name="Hale W."/>
            <person name="Jakkamsetti A."/>
            <person name="Pham P."/>
            <person name="Ruth R."/>
            <person name="San Lucas F."/>
            <person name="Warren J."/>
            <person name="Zhang J."/>
            <person name="Zhao Z."/>
            <person name="Zhou C."/>
            <person name="Zhu D."/>
            <person name="Lee S."/>
            <person name="Bess C."/>
            <person name="Blankenburg K."/>
            <person name="Forbes L."/>
            <person name="Fu Q."/>
            <person name="Gubbala S."/>
            <person name="Hirani K."/>
            <person name="Jayaseelan J.C."/>
            <person name="Lara F."/>
            <person name="Munidasa M."/>
            <person name="Palculict T."/>
            <person name="Patil S."/>
            <person name="Pu L.-L."/>
            <person name="Saada N."/>
            <person name="Tang L."/>
            <person name="Weissenberger G."/>
            <person name="Zhu Y."/>
            <person name="Hemphill L."/>
            <person name="Shang Y."/>
            <person name="Youmans B."/>
            <person name="Ayvaz T."/>
            <person name="Ross M."/>
            <person name="Santibanez J."/>
            <person name="Aqrawi P."/>
            <person name="Gross S."/>
            <person name="Joshi V."/>
            <person name="Fowler G."/>
            <person name="Nazareth L."/>
            <person name="Reid J."/>
            <person name="Worley K."/>
            <person name="Petrosino J."/>
            <person name="Highlander S."/>
            <person name="Gibbs R."/>
        </authorList>
    </citation>
    <scope>NUCLEOTIDE SEQUENCE [LARGE SCALE GENOMIC DNA]</scope>
    <source>
        <strain evidence="1 2">ATCC 23263</strain>
    </source>
</reference>
<dbReference type="HOGENOM" id="CLU_2993231_0_0_9"/>
<dbReference type="EMBL" id="AEQN01000016">
    <property type="protein sequence ID" value="EFV01919.1"/>
    <property type="molecule type" value="Genomic_DNA"/>
</dbReference>
<evidence type="ECO:0000313" key="2">
    <source>
        <dbReference type="Proteomes" id="UP000004754"/>
    </source>
</evidence>
<keyword evidence="2" id="KW-1185">Reference proteome</keyword>